<dbReference type="AlphaFoldDB" id="A0AA40X3N8"/>
<organism evidence="2 5">
    <name type="scientific">Rouxiella silvae</name>
    <dbReference type="NCBI Taxonomy" id="1646373"/>
    <lineage>
        <taxon>Bacteria</taxon>
        <taxon>Pseudomonadati</taxon>
        <taxon>Pseudomonadota</taxon>
        <taxon>Gammaproteobacteria</taxon>
        <taxon>Enterobacterales</taxon>
        <taxon>Yersiniaceae</taxon>
        <taxon>Rouxiella</taxon>
    </lineage>
</organism>
<dbReference type="InterPro" id="IPR029063">
    <property type="entry name" value="SAM-dependent_MTases_sf"/>
</dbReference>
<dbReference type="Gene3D" id="3.40.50.150">
    <property type="entry name" value="Vaccinia Virus protein VP39"/>
    <property type="match status" value="1"/>
</dbReference>
<dbReference type="EMBL" id="MRWD01000036">
    <property type="protein sequence ID" value="ORJ20414.1"/>
    <property type="molecule type" value="Genomic_DNA"/>
</dbReference>
<dbReference type="CDD" id="cd02440">
    <property type="entry name" value="AdoMet_MTases"/>
    <property type="match status" value="1"/>
</dbReference>
<dbReference type="Pfam" id="PF08241">
    <property type="entry name" value="Methyltransf_11"/>
    <property type="match status" value="1"/>
</dbReference>
<dbReference type="Proteomes" id="UP000705283">
    <property type="component" value="Unassembled WGS sequence"/>
</dbReference>
<evidence type="ECO:0000313" key="2">
    <source>
        <dbReference type="EMBL" id="MBF6638107.1"/>
    </source>
</evidence>
<dbReference type="GO" id="GO:0008757">
    <property type="term" value="F:S-adenosylmethionine-dependent methyltransferase activity"/>
    <property type="evidence" value="ECO:0007669"/>
    <property type="project" value="InterPro"/>
</dbReference>
<dbReference type="InterPro" id="IPR013216">
    <property type="entry name" value="Methyltransf_11"/>
</dbReference>
<dbReference type="RefSeq" id="WP_084983508.1">
    <property type="nucleotide sequence ID" value="NZ_CBCSCF010000001.1"/>
</dbReference>
<evidence type="ECO:0000313" key="3">
    <source>
        <dbReference type="EMBL" id="ORJ20414.1"/>
    </source>
</evidence>
<gene>
    <name evidence="3" type="ORF">BS639_15150</name>
    <name evidence="2" type="ORF">ITX54_15690</name>
</gene>
<name>A0AA40X3N8_9GAMM</name>
<evidence type="ECO:0000259" key="1">
    <source>
        <dbReference type="Pfam" id="PF08241"/>
    </source>
</evidence>
<evidence type="ECO:0000313" key="5">
    <source>
        <dbReference type="Proteomes" id="UP000705283"/>
    </source>
</evidence>
<proteinExistence type="predicted"/>
<reference evidence="2" key="3">
    <citation type="submission" date="2020-11" db="EMBL/GenBank/DDBJ databases">
        <authorList>
            <person name="Lee S.D."/>
        </authorList>
    </citation>
    <scope>NUCLEOTIDE SEQUENCE</scope>
    <source>
        <strain evidence="2">SAP-2</strain>
    </source>
</reference>
<keyword evidence="2" id="KW-0489">Methyltransferase</keyword>
<comment type="caution">
    <text evidence="2">The sequence shown here is derived from an EMBL/GenBank/DDBJ whole genome shotgun (WGS) entry which is preliminary data.</text>
</comment>
<keyword evidence="4" id="KW-1185">Reference proteome</keyword>
<dbReference type="EMBL" id="JADMKS010000006">
    <property type="protein sequence ID" value="MBF6638107.1"/>
    <property type="molecule type" value="Genomic_DNA"/>
</dbReference>
<dbReference type="SUPFAM" id="SSF53335">
    <property type="entry name" value="S-adenosyl-L-methionine-dependent methyltransferases"/>
    <property type="match status" value="1"/>
</dbReference>
<accession>A0AA40X3N8</accession>
<reference evidence="3 4" key="2">
    <citation type="journal article" date="2017" name="Int. J. Syst. Evol. Microbiol.">
        <title>Rouxiella badensis sp. nov. and Rouxiella silvae sp. nov. isolated from peat bog soil in Germany and emendation of the genus description.</title>
        <authorList>
            <person name="Le Fleche-Mateos A."/>
            <person name="Kugler J.H."/>
            <person name="Hansen S.H."/>
            <person name="Syldatk C."/>
            <person name="Hausmann R."/>
            <person name="Lomprez F."/>
            <person name="Vandenbogaert M."/>
            <person name="Manuguerra J.C."/>
            <person name="Grimont P.A."/>
        </authorList>
    </citation>
    <scope>NUCLEOTIDE SEQUENCE [LARGE SCALE GENOMIC DNA]</scope>
    <source>
        <strain evidence="3 4">213</strain>
    </source>
</reference>
<sequence length="195" mass="21858">MDLKTLTTYDQDAEHYAQEWESQPAGDDLRETVKKFFTQGPTIDVGCGSGRDAAWLCANGYPTLGVDASVGLLSQAHALHPELILVHSALPELPGIEEHHYENVLCETVIMHLPVDLIESSVHKLLMLLKSQGILYLSWRVTEHQDRRDEKGRLYASFDERIVINGLVGAQLLMDEKVVSQSSGKIIRRIVVRKD</sequence>
<dbReference type="Proteomes" id="UP000192722">
    <property type="component" value="Unassembled WGS sequence"/>
</dbReference>
<reference evidence="3" key="1">
    <citation type="submission" date="2016-12" db="EMBL/GenBank/DDBJ databases">
        <authorList>
            <person name="Le Fleche-Mateos A."/>
        </authorList>
    </citation>
    <scope>NUCLEOTIDE SEQUENCE</scope>
    <source>
        <strain evidence="3">213</strain>
    </source>
</reference>
<dbReference type="GO" id="GO:0032259">
    <property type="term" value="P:methylation"/>
    <property type="evidence" value="ECO:0007669"/>
    <property type="project" value="UniProtKB-KW"/>
</dbReference>
<keyword evidence="2" id="KW-0808">Transferase</keyword>
<feature type="domain" description="Methyltransferase type 11" evidence="1">
    <location>
        <begin position="43"/>
        <end position="137"/>
    </location>
</feature>
<evidence type="ECO:0000313" key="4">
    <source>
        <dbReference type="Proteomes" id="UP000192722"/>
    </source>
</evidence>
<protein>
    <submittedName>
        <fullName evidence="2 3">SAM-dependent methyltransferase</fullName>
    </submittedName>
</protein>
<reference evidence="2" key="4">
    <citation type="submission" date="2022-09" db="EMBL/GenBank/DDBJ databases">
        <title>Rouxiella aceris sp. nov., isolated from tree sap and emended description of the genus Rhouxiella.</title>
        <authorList>
            <person name="Kim I.S."/>
        </authorList>
    </citation>
    <scope>NUCLEOTIDE SEQUENCE</scope>
    <source>
        <strain evidence="2">SAP-2</strain>
    </source>
</reference>